<accession>A0ABN4BSY4</accession>
<organism evidence="9 10">
    <name type="scientific">Dehalobacter restrictus (strain DSM 9455 / PER-K23)</name>
    <dbReference type="NCBI Taxonomy" id="871738"/>
    <lineage>
        <taxon>Bacteria</taxon>
        <taxon>Bacillati</taxon>
        <taxon>Bacillota</taxon>
        <taxon>Clostridia</taxon>
        <taxon>Eubacteriales</taxon>
        <taxon>Desulfitobacteriaceae</taxon>
        <taxon>Dehalobacter</taxon>
    </lineage>
</organism>
<dbReference type="PROSITE" id="PS51379">
    <property type="entry name" value="4FE4S_FER_2"/>
    <property type="match status" value="2"/>
</dbReference>
<evidence type="ECO:0000256" key="1">
    <source>
        <dbReference type="ARBA" id="ARBA00001966"/>
    </source>
</evidence>
<dbReference type="PROSITE" id="PS00198">
    <property type="entry name" value="4FE4S_FER_1"/>
    <property type="match status" value="1"/>
</dbReference>
<dbReference type="InterPro" id="IPR001041">
    <property type="entry name" value="2Fe-2S_ferredoxin-type"/>
</dbReference>
<dbReference type="NCBIfam" id="TIGR02512">
    <property type="entry name" value="FeFe_hydrog_A"/>
    <property type="match status" value="1"/>
</dbReference>
<name>A0ABN4BSY4_DEHRP</name>
<dbReference type="Gene3D" id="3.30.70.20">
    <property type="match status" value="1"/>
</dbReference>
<dbReference type="Proteomes" id="UP000018934">
    <property type="component" value="Chromosome"/>
</dbReference>
<dbReference type="InterPro" id="IPR017896">
    <property type="entry name" value="4Fe4S_Fe-S-bd"/>
</dbReference>
<proteinExistence type="predicted"/>
<dbReference type="InterPro" id="IPR000283">
    <property type="entry name" value="NADH_UbQ_OxRdtase_75kDa_su_CS"/>
</dbReference>
<evidence type="ECO:0000256" key="5">
    <source>
        <dbReference type="ARBA" id="ARBA00023014"/>
    </source>
</evidence>
<gene>
    <name evidence="9" type="ORF">DEHRE_08805</name>
</gene>
<keyword evidence="3" id="KW-0479">Metal-binding</keyword>
<protein>
    <submittedName>
        <fullName evidence="9">Ferredoxin</fullName>
    </submittedName>
</protein>
<evidence type="ECO:0000256" key="3">
    <source>
        <dbReference type="ARBA" id="ARBA00022723"/>
    </source>
</evidence>
<dbReference type="SUPFAM" id="SSF54862">
    <property type="entry name" value="4Fe-4S ferredoxins"/>
    <property type="match status" value="1"/>
</dbReference>
<dbReference type="Gene3D" id="4.10.260.20">
    <property type="entry name" value="Iron hydrogenase, small subunit"/>
    <property type="match status" value="1"/>
</dbReference>
<dbReference type="InterPro" id="IPR013352">
    <property type="entry name" value="Fe_hydrogenase_subset"/>
</dbReference>
<dbReference type="CDD" id="cd00207">
    <property type="entry name" value="fer2"/>
    <property type="match status" value="1"/>
</dbReference>
<dbReference type="SUPFAM" id="SSF53920">
    <property type="entry name" value="Fe-only hydrogenase"/>
    <property type="match status" value="1"/>
</dbReference>
<dbReference type="InterPro" id="IPR003149">
    <property type="entry name" value="Fe_hydrogenase_ssu"/>
</dbReference>
<dbReference type="Pfam" id="PF22117">
    <property type="entry name" value="Fer4_Nqo3"/>
    <property type="match status" value="1"/>
</dbReference>
<keyword evidence="10" id="KW-1185">Reference proteome</keyword>
<reference evidence="9 10" key="1">
    <citation type="journal article" date="2013" name="Stand. Genomic Sci.">
        <title>Complete genome sequence of Dehalobacter restrictus PER-K23(T.).</title>
        <authorList>
            <person name="Kruse T."/>
            <person name="Maillard J."/>
            <person name="Goodwin L."/>
            <person name="Woyke T."/>
            <person name="Teshima H."/>
            <person name="Bruce D."/>
            <person name="Detter C."/>
            <person name="Tapia R."/>
            <person name="Han C."/>
            <person name="Huntemann M."/>
            <person name="Wei C.L."/>
            <person name="Han J."/>
            <person name="Chen A."/>
            <person name="Kyrpides N."/>
            <person name="Szeto E."/>
            <person name="Markowitz V."/>
            <person name="Ivanova N."/>
            <person name="Pagani I."/>
            <person name="Pati A."/>
            <person name="Pitluck S."/>
            <person name="Nolan M."/>
            <person name="Holliger C."/>
            <person name="Smidt H."/>
        </authorList>
    </citation>
    <scope>NUCLEOTIDE SEQUENCE [LARGE SCALE GENOMIC DNA]</scope>
    <source>
        <strain evidence="10">DSM 9455</strain>
    </source>
</reference>
<dbReference type="SMART" id="SM00902">
    <property type="entry name" value="Fe_hyd_SSU"/>
    <property type="match status" value="1"/>
</dbReference>
<feature type="domain" description="2Fe-2S ferredoxin-type" evidence="6">
    <location>
        <begin position="1"/>
        <end position="78"/>
    </location>
</feature>
<dbReference type="InterPro" id="IPR050340">
    <property type="entry name" value="Cytosolic_Fe-S_CAF"/>
</dbReference>
<dbReference type="RefSeq" id="WP_019225928.1">
    <property type="nucleotide sequence ID" value="NZ_CP007033.1"/>
</dbReference>
<feature type="domain" description="4Fe-4S His(Cys)3-ligated-type" evidence="8">
    <location>
        <begin position="78"/>
        <end position="117"/>
    </location>
</feature>
<feature type="domain" description="4Fe-4S ferredoxin-type" evidence="7">
    <location>
        <begin position="179"/>
        <end position="208"/>
    </location>
</feature>
<dbReference type="PROSITE" id="PS51839">
    <property type="entry name" value="4FE4S_HC3"/>
    <property type="match status" value="1"/>
</dbReference>
<dbReference type="InterPro" id="IPR049830">
    <property type="entry name" value="HndD"/>
</dbReference>
<dbReference type="InterPro" id="IPR036010">
    <property type="entry name" value="2Fe-2S_ferredoxin-like_sf"/>
</dbReference>
<dbReference type="Pfam" id="PF10588">
    <property type="entry name" value="NADH-G_4Fe-4S_3"/>
    <property type="match status" value="1"/>
</dbReference>
<feature type="domain" description="4Fe-4S ferredoxin-type" evidence="7">
    <location>
        <begin position="136"/>
        <end position="166"/>
    </location>
</feature>
<evidence type="ECO:0000313" key="10">
    <source>
        <dbReference type="Proteomes" id="UP000018934"/>
    </source>
</evidence>
<evidence type="ECO:0000259" key="8">
    <source>
        <dbReference type="PROSITE" id="PS51839"/>
    </source>
</evidence>
<evidence type="ECO:0000259" key="7">
    <source>
        <dbReference type="PROSITE" id="PS51379"/>
    </source>
</evidence>
<evidence type="ECO:0000259" key="6">
    <source>
        <dbReference type="PROSITE" id="PS51085"/>
    </source>
</evidence>
<keyword evidence="4" id="KW-0408">Iron</keyword>
<dbReference type="InterPro" id="IPR036991">
    <property type="entry name" value="Fe_hydrogenase_ssu_sf"/>
</dbReference>
<dbReference type="InterPro" id="IPR017900">
    <property type="entry name" value="4Fe4S_Fe_S_CS"/>
</dbReference>
<dbReference type="SMART" id="SM00929">
    <property type="entry name" value="NADH-G_4Fe-4S_3"/>
    <property type="match status" value="1"/>
</dbReference>
<dbReference type="Pfam" id="PF02256">
    <property type="entry name" value="Fe_hyd_SSU"/>
    <property type="match status" value="1"/>
</dbReference>
<dbReference type="PANTHER" id="PTHR11615">
    <property type="entry name" value="NITRATE, FORMATE, IRON DEHYDROGENASE"/>
    <property type="match status" value="1"/>
</dbReference>
<dbReference type="NCBIfam" id="NF040763">
    <property type="entry name" value="FeFe_hydrog_A6"/>
    <property type="match status" value="1"/>
</dbReference>
<dbReference type="PROSITE" id="PS51085">
    <property type="entry name" value="2FE2S_FER_2"/>
    <property type="match status" value="1"/>
</dbReference>
<keyword evidence="5" id="KW-0411">Iron-sulfur</keyword>
<dbReference type="InterPro" id="IPR009016">
    <property type="entry name" value="Fe_hydrogenase"/>
</dbReference>
<evidence type="ECO:0000256" key="4">
    <source>
        <dbReference type="ARBA" id="ARBA00023004"/>
    </source>
</evidence>
<dbReference type="Pfam" id="PF02906">
    <property type="entry name" value="Fe_hyd_lg_C"/>
    <property type="match status" value="1"/>
</dbReference>
<dbReference type="InterPro" id="IPR054351">
    <property type="entry name" value="NADH_UbQ_OxRdtase_ferredoxin"/>
</dbReference>
<evidence type="ECO:0000313" key="9">
    <source>
        <dbReference type="EMBL" id="AHF10170.1"/>
    </source>
</evidence>
<dbReference type="InterPro" id="IPR004108">
    <property type="entry name" value="Fe_hydrogenase_lsu_C"/>
</dbReference>
<comment type="cofactor">
    <cofactor evidence="1">
        <name>[4Fe-4S] cluster</name>
        <dbReference type="ChEBI" id="CHEBI:49883"/>
    </cofactor>
</comment>
<dbReference type="Gene3D" id="3.40.50.1780">
    <property type="match status" value="1"/>
</dbReference>
<dbReference type="InterPro" id="IPR019574">
    <property type="entry name" value="NADH_UbQ_OxRdtase_Gsu_4Fe4S-bd"/>
</dbReference>
<keyword evidence="2" id="KW-0004">4Fe-4S</keyword>
<evidence type="ECO:0000256" key="2">
    <source>
        <dbReference type="ARBA" id="ARBA00022485"/>
    </source>
</evidence>
<dbReference type="Pfam" id="PF13510">
    <property type="entry name" value="Fer2_4"/>
    <property type="match status" value="1"/>
</dbReference>
<sequence length="595" mass="65321">MVNLRINNKSVSALEGATILEAAKQNNIHIPNLCYLEGVHKFGSCRLCVVEVEGAKSLQPSCMVTVREGMVVKTNTEKVRKARKVLYELILSDHPKDCLNCERNQSCELQEMGNMLGVSEARFEGKRSAGCIDKSPSITRDMSKCILCRRCITVCNEIQQVGILNAQNRGFKTVVGPAMDLPINSVNCAYCGQCTVVCPVGALKETDAIQDVWQAINDPNKRVVVQVAPAIRAAIGEEFGLEPGTLVTGKLASALRELGFDDVFDTNFTADLTIMEEGTEFLTRVKNVLTGGQAALPMITSCSPGWIKYVEHAYPEELDHLSTCKSPHTMLGALAKSYYADKIEVDPKDMYVVSIMPCTAKKFEISRPEMQNNGVPNVDAVLTTRELAKMIKEAGIDFVNLEDSKFDNPLGLSSGAADIFGVTGGVMEAALRTVYEVVTGRELPFDKLHVTPIVGLEQIKTADVIIENPVEAYKFLDGVTVKVAVTSGLAGAKILLDQIAKGESPYHFIEVMGCPGGCISGGGQPRPTTPEIRQKRLQAIYKEDEGKQLRKSHENEDVMKLYAEFLKEPNGHKSHELLHTYYTQRGKFNEYLCKS</sequence>
<dbReference type="Gene3D" id="3.40.950.10">
    <property type="entry name" value="Fe-only Hydrogenase (Larger Subunit), Chain L, domain 3"/>
    <property type="match status" value="1"/>
</dbReference>
<dbReference type="EMBL" id="CP007033">
    <property type="protein sequence ID" value="AHF10170.1"/>
    <property type="molecule type" value="Genomic_DNA"/>
</dbReference>
<dbReference type="SUPFAM" id="SSF54292">
    <property type="entry name" value="2Fe-2S ferredoxin-like"/>
    <property type="match status" value="1"/>
</dbReference>
<dbReference type="PROSITE" id="PS00641">
    <property type="entry name" value="COMPLEX1_75K_1"/>
    <property type="match status" value="1"/>
</dbReference>
<dbReference type="Gene3D" id="3.10.20.740">
    <property type="match status" value="1"/>
</dbReference>